<dbReference type="Pfam" id="PF13649">
    <property type="entry name" value="Methyltransf_25"/>
    <property type="match status" value="1"/>
</dbReference>
<evidence type="ECO:0000313" key="6">
    <source>
        <dbReference type="Proteomes" id="UP001249851"/>
    </source>
</evidence>
<dbReference type="PANTHER" id="PTHR12176:SF80">
    <property type="entry name" value="EEF1A LYSINE METHYLTRANSFERASE 4"/>
    <property type="match status" value="1"/>
</dbReference>
<dbReference type="InterPro" id="IPR029063">
    <property type="entry name" value="SAM-dependent_MTases_sf"/>
</dbReference>
<protein>
    <submittedName>
        <fullName evidence="5">EEF1A lysine methyltransferase 4</fullName>
    </submittedName>
</protein>
<evidence type="ECO:0000259" key="4">
    <source>
        <dbReference type="Pfam" id="PF13649"/>
    </source>
</evidence>
<name>A0AAD9Q9Z5_ACRCE</name>
<reference evidence="5" key="2">
    <citation type="journal article" date="2023" name="Science">
        <title>Genomic signatures of disease resistance in endangered staghorn corals.</title>
        <authorList>
            <person name="Vollmer S.V."/>
            <person name="Selwyn J.D."/>
            <person name="Despard B.A."/>
            <person name="Roesel C.L."/>
        </authorList>
    </citation>
    <scope>NUCLEOTIDE SEQUENCE</scope>
    <source>
        <strain evidence="5">K2</strain>
    </source>
</reference>
<dbReference type="AlphaFoldDB" id="A0AAD9Q9Z5"/>
<dbReference type="Proteomes" id="UP001249851">
    <property type="component" value="Unassembled WGS sequence"/>
</dbReference>
<evidence type="ECO:0000256" key="2">
    <source>
        <dbReference type="ARBA" id="ARBA00022603"/>
    </source>
</evidence>
<dbReference type="CDD" id="cd02440">
    <property type="entry name" value="AdoMet_MTases"/>
    <property type="match status" value="1"/>
</dbReference>
<dbReference type="SUPFAM" id="SSF53335">
    <property type="entry name" value="S-adenosyl-L-methionine-dependent methyltransferases"/>
    <property type="match status" value="1"/>
</dbReference>
<evidence type="ECO:0000256" key="1">
    <source>
        <dbReference type="ARBA" id="ARBA00008361"/>
    </source>
</evidence>
<reference evidence="5" key="1">
    <citation type="journal article" date="2023" name="G3 (Bethesda)">
        <title>Whole genome assembly and annotation of the endangered Caribbean coral Acropora cervicornis.</title>
        <authorList>
            <person name="Selwyn J.D."/>
            <person name="Vollmer S.V."/>
        </authorList>
    </citation>
    <scope>NUCLEOTIDE SEQUENCE</scope>
    <source>
        <strain evidence="5">K2</strain>
    </source>
</reference>
<feature type="domain" description="Methyltransferase" evidence="4">
    <location>
        <begin position="49"/>
        <end position="117"/>
    </location>
</feature>
<keyword evidence="6" id="KW-1185">Reference proteome</keyword>
<gene>
    <name evidence="5" type="ORF">P5673_020550</name>
</gene>
<dbReference type="Gene3D" id="3.40.50.150">
    <property type="entry name" value="Vaccinia Virus protein VP39"/>
    <property type="match status" value="2"/>
</dbReference>
<organism evidence="5 6">
    <name type="scientific">Acropora cervicornis</name>
    <name type="common">Staghorn coral</name>
    <dbReference type="NCBI Taxonomy" id="6130"/>
    <lineage>
        <taxon>Eukaryota</taxon>
        <taxon>Metazoa</taxon>
        <taxon>Cnidaria</taxon>
        <taxon>Anthozoa</taxon>
        <taxon>Hexacorallia</taxon>
        <taxon>Scleractinia</taxon>
        <taxon>Astrocoeniina</taxon>
        <taxon>Acroporidae</taxon>
        <taxon>Acropora</taxon>
    </lineage>
</organism>
<dbReference type="GO" id="GO:0032259">
    <property type="term" value="P:methylation"/>
    <property type="evidence" value="ECO:0007669"/>
    <property type="project" value="UniProtKB-KW"/>
</dbReference>
<accession>A0AAD9Q9Z5</accession>
<proteinExistence type="inferred from homology"/>
<dbReference type="InterPro" id="IPR051419">
    <property type="entry name" value="Lys/N-term_MeTrsfase_sf"/>
</dbReference>
<dbReference type="PANTHER" id="PTHR12176">
    <property type="entry name" value="SAM-DEPENDENT METHYLTRANSFERASE SUPERFAMILY PROTEIN"/>
    <property type="match status" value="1"/>
</dbReference>
<dbReference type="EMBL" id="JARQWQ010000050">
    <property type="protein sequence ID" value="KAK2557426.1"/>
    <property type="molecule type" value="Genomic_DNA"/>
</dbReference>
<keyword evidence="2 5" id="KW-0489">Methyltransferase</keyword>
<evidence type="ECO:0000256" key="3">
    <source>
        <dbReference type="ARBA" id="ARBA00022679"/>
    </source>
</evidence>
<comment type="similarity">
    <text evidence="1">Belongs to the methyltransferase superfamily.</text>
</comment>
<dbReference type="GO" id="GO:0008168">
    <property type="term" value="F:methyltransferase activity"/>
    <property type="evidence" value="ECO:0007669"/>
    <property type="project" value="UniProtKB-KW"/>
</dbReference>
<keyword evidence="3" id="KW-0808">Transferase</keyword>
<sequence length="339" mass="39338">MNLPDNNSSYKIKEYWDERFSEEDSFEWCKGYSDFKDLLYKHVRKVDRILMLGCGNSRLSEDMYNDGFKNITNIDYSPVVIEKMRKKCRGLAEMQWLVMDITKLTFDRSSFDVILEKATLDALLVEETDPWSLSENAWNTMDSVLSKGKRLRNYTGMSRALPTVGTVVLNLQGSNSGEWCSWYEVVSGTGINSFNAVIEFAKYFKCPLKVDCPLFNPYFFTTFPVLRYEGTFMGVCFAQILVTGGGFISITFSQPHFRKPILAKSQYDWSVSTSTYGNSFHFFFYVMKKGQQLSEDDKLLELTVKNKREHSNDWMENNHHLQEQCMAEDSEDFLCNMTL</sequence>
<dbReference type="InterPro" id="IPR041698">
    <property type="entry name" value="Methyltransf_25"/>
</dbReference>
<comment type="caution">
    <text evidence="5">The sequence shown here is derived from an EMBL/GenBank/DDBJ whole genome shotgun (WGS) entry which is preliminary data.</text>
</comment>
<evidence type="ECO:0000313" key="5">
    <source>
        <dbReference type="EMBL" id="KAK2557426.1"/>
    </source>
</evidence>